<reference evidence="5" key="1">
    <citation type="journal article" date="2014" name="Front. Microbiol.">
        <title>High frequency of phylogenetically diverse reductive dehalogenase-homologous genes in deep subseafloor sedimentary metagenomes.</title>
        <authorList>
            <person name="Kawai M."/>
            <person name="Futagami T."/>
            <person name="Toyoda A."/>
            <person name="Takaki Y."/>
            <person name="Nishi S."/>
            <person name="Hori S."/>
            <person name="Arai W."/>
            <person name="Tsubouchi T."/>
            <person name="Morono Y."/>
            <person name="Uchiyama I."/>
            <person name="Ito T."/>
            <person name="Fujiyama A."/>
            <person name="Inagaki F."/>
            <person name="Takami H."/>
        </authorList>
    </citation>
    <scope>NUCLEOTIDE SEQUENCE</scope>
    <source>
        <strain evidence="5">Expedition CK06-06</strain>
    </source>
</reference>
<feature type="non-terminal residue" evidence="5">
    <location>
        <position position="32"/>
    </location>
</feature>
<proteinExistence type="predicted"/>
<dbReference type="GO" id="GO:0005524">
    <property type="term" value="F:ATP binding"/>
    <property type="evidence" value="ECO:0007669"/>
    <property type="project" value="UniProtKB-KW"/>
</dbReference>
<name>X1U0L0_9ZZZZ</name>
<evidence type="ECO:0000256" key="3">
    <source>
        <dbReference type="ARBA" id="ARBA00022840"/>
    </source>
</evidence>
<dbReference type="Gene3D" id="3.40.50.300">
    <property type="entry name" value="P-loop containing nucleotide triphosphate hydrolases"/>
    <property type="match status" value="1"/>
</dbReference>
<evidence type="ECO:0000256" key="2">
    <source>
        <dbReference type="ARBA" id="ARBA00022741"/>
    </source>
</evidence>
<evidence type="ECO:0000259" key="4">
    <source>
        <dbReference type="Pfam" id="PF08352"/>
    </source>
</evidence>
<feature type="domain" description="Oligopeptide/dipeptide ABC transporter C-terminal" evidence="4">
    <location>
        <begin position="7"/>
        <end position="32"/>
    </location>
</feature>
<keyword evidence="3" id="KW-0067">ATP-binding</keyword>
<dbReference type="InterPro" id="IPR027417">
    <property type="entry name" value="P-loop_NTPase"/>
</dbReference>
<protein>
    <recommendedName>
        <fullName evidence="4">Oligopeptide/dipeptide ABC transporter C-terminal domain-containing protein</fullName>
    </recommendedName>
</protein>
<evidence type="ECO:0000313" key="5">
    <source>
        <dbReference type="EMBL" id="GAI93390.1"/>
    </source>
</evidence>
<dbReference type="InterPro" id="IPR013563">
    <property type="entry name" value="Oligopep_ABC_C"/>
</dbReference>
<evidence type="ECO:0000256" key="1">
    <source>
        <dbReference type="ARBA" id="ARBA00022448"/>
    </source>
</evidence>
<dbReference type="Pfam" id="PF08352">
    <property type="entry name" value="oligo_HPY"/>
    <property type="match status" value="1"/>
</dbReference>
<dbReference type="AlphaFoldDB" id="X1U0L0"/>
<dbReference type="EMBL" id="BARW01023239">
    <property type="protein sequence ID" value="GAI93390.1"/>
    <property type="molecule type" value="Genomic_DNA"/>
</dbReference>
<sequence length="32" mass="3517">MYVGKIVELASTEELFANPKHPYVEALLSAVP</sequence>
<keyword evidence="2" id="KW-0547">Nucleotide-binding</keyword>
<comment type="caution">
    <text evidence="5">The sequence shown here is derived from an EMBL/GenBank/DDBJ whole genome shotgun (WGS) entry which is preliminary data.</text>
</comment>
<gene>
    <name evidence="5" type="ORF">S12H4_38582</name>
</gene>
<organism evidence="5">
    <name type="scientific">marine sediment metagenome</name>
    <dbReference type="NCBI Taxonomy" id="412755"/>
    <lineage>
        <taxon>unclassified sequences</taxon>
        <taxon>metagenomes</taxon>
        <taxon>ecological metagenomes</taxon>
    </lineage>
</organism>
<dbReference type="GO" id="GO:0015833">
    <property type="term" value="P:peptide transport"/>
    <property type="evidence" value="ECO:0007669"/>
    <property type="project" value="InterPro"/>
</dbReference>
<keyword evidence="1" id="KW-0813">Transport</keyword>
<accession>X1U0L0</accession>